<sequence length="140" mass="15281">MSNLDVLEHLMLAMNQYIQGSGEDVEIEGEMEGESEGERESEGGDAMSGFDSYMHSKRVAAQAARDALPVVRASLAGVATLPASVAGDSYCFRAQLELPSDGQLLYDPSCGYSDVMVHKDLPTCLQHIRDLRLHFMQKGQ</sequence>
<dbReference type="Proteomes" id="UP000265618">
    <property type="component" value="Unassembled WGS sequence"/>
</dbReference>
<feature type="region of interest" description="Disordered" evidence="1">
    <location>
        <begin position="26"/>
        <end position="48"/>
    </location>
</feature>
<evidence type="ECO:0000256" key="1">
    <source>
        <dbReference type="SAM" id="MobiDB-lite"/>
    </source>
</evidence>
<evidence type="ECO:0000313" key="2">
    <source>
        <dbReference type="EMBL" id="GIQ85265.1"/>
    </source>
</evidence>
<evidence type="ECO:0000313" key="3">
    <source>
        <dbReference type="Proteomes" id="UP000265618"/>
    </source>
</evidence>
<feature type="compositionally biased region" description="Acidic residues" evidence="1">
    <location>
        <begin position="26"/>
        <end position="35"/>
    </location>
</feature>
<reference evidence="2 3" key="1">
    <citation type="journal article" date="2018" name="PLoS ONE">
        <title>The draft genome of Kipferlia bialata reveals reductive genome evolution in fornicate parasites.</title>
        <authorList>
            <person name="Tanifuji G."/>
            <person name="Takabayashi S."/>
            <person name="Kume K."/>
            <person name="Takagi M."/>
            <person name="Nakayama T."/>
            <person name="Kamikawa R."/>
            <person name="Inagaki Y."/>
            <person name="Hashimoto T."/>
        </authorList>
    </citation>
    <scope>NUCLEOTIDE SEQUENCE [LARGE SCALE GENOMIC DNA]</scope>
    <source>
        <strain evidence="2">NY0173</strain>
    </source>
</reference>
<accession>A0A9K3CZ91</accession>
<dbReference type="EMBL" id="BDIP01001852">
    <property type="protein sequence ID" value="GIQ85265.1"/>
    <property type="molecule type" value="Genomic_DNA"/>
</dbReference>
<protein>
    <submittedName>
        <fullName evidence="2">Uncharacterized protein</fullName>
    </submittedName>
</protein>
<keyword evidence="3" id="KW-1185">Reference proteome</keyword>
<proteinExistence type="predicted"/>
<organism evidence="2 3">
    <name type="scientific">Kipferlia bialata</name>
    <dbReference type="NCBI Taxonomy" id="797122"/>
    <lineage>
        <taxon>Eukaryota</taxon>
        <taxon>Metamonada</taxon>
        <taxon>Carpediemonas-like organisms</taxon>
        <taxon>Kipferlia</taxon>
    </lineage>
</organism>
<comment type="caution">
    <text evidence="2">The sequence shown here is derived from an EMBL/GenBank/DDBJ whole genome shotgun (WGS) entry which is preliminary data.</text>
</comment>
<name>A0A9K3CZ91_9EUKA</name>
<dbReference type="AlphaFoldDB" id="A0A9K3CZ91"/>
<gene>
    <name evidence="2" type="ORF">KIPB_006904</name>
</gene>